<name>A0A7Y3X9X3_9GAMM</name>
<organism evidence="1 2">
    <name type="scientific">Vreelandella azerica</name>
    <dbReference type="NCBI Taxonomy" id="2732867"/>
    <lineage>
        <taxon>Bacteria</taxon>
        <taxon>Pseudomonadati</taxon>
        <taxon>Pseudomonadota</taxon>
        <taxon>Gammaproteobacteria</taxon>
        <taxon>Oceanospirillales</taxon>
        <taxon>Halomonadaceae</taxon>
        <taxon>Vreelandella</taxon>
    </lineage>
</organism>
<reference evidence="1 2" key="1">
    <citation type="submission" date="2020-05" db="EMBL/GenBank/DDBJ databases">
        <authorList>
            <person name="Ruan W."/>
            <person name="Jeon C.O."/>
            <person name="Chun B.H."/>
        </authorList>
    </citation>
    <scope>NUCLEOTIDE SEQUENCE [LARGE SCALE GENOMIC DNA]</scope>
    <source>
        <strain evidence="1 2">TBZ9</strain>
    </source>
</reference>
<dbReference type="EMBL" id="JABFHI010000001">
    <property type="protein sequence ID" value="NOG30703.1"/>
    <property type="molecule type" value="Genomic_DNA"/>
</dbReference>
<sequence>MKSQKRAFLFLQGVCSPFYPRLARRLTDDGHRVVKVNFNAGDLLYWQHTHSKSHLFRGQLDELGDYIQDLWQRYEITDQVLFGDRRPVHRPAVDNAPAAGVRTHVFEEGYFRPFWVTLEREGVNGHSLLPKDPEWFFATGKALPAPQKPVYFKSSFKIRALHDIRYHAAGLANPLIAPHYRNHSPITAPVEYLGYAKRFSQLKVWKRRDAKRIKTLLASGKRFFMLPLQLNTDAQIRDHSPYTNMQEVISDVMTSFARHADSDTLLCIKNHPLDMGLVNYTSAIRALARHLGLEERIVYLESGDLNPLVKQAAGTVTVNSTVGILALEKGCPTHALSDPIYQLPGLTHQGTLANFWHTPTPPNPQLFNYFYRTVMHATQVNGGFYCQPGIDLAVNNATRILEACPSPLEALLP</sequence>
<gene>
    <name evidence="1" type="ORF">HLB35_01000</name>
</gene>
<proteinExistence type="predicted"/>
<dbReference type="Proteomes" id="UP000588806">
    <property type="component" value="Unassembled WGS sequence"/>
</dbReference>
<dbReference type="AlphaFoldDB" id="A0A7Y3X9X3"/>
<evidence type="ECO:0000313" key="2">
    <source>
        <dbReference type="Proteomes" id="UP000588806"/>
    </source>
</evidence>
<dbReference type="RefSeq" id="WP_171701181.1">
    <property type="nucleotide sequence ID" value="NZ_JABFHI010000001.1"/>
</dbReference>
<dbReference type="CDD" id="cd16441">
    <property type="entry name" value="beta_Kdo_transferase_KpsS"/>
    <property type="match status" value="1"/>
</dbReference>
<keyword evidence="2" id="KW-1185">Reference proteome</keyword>
<accession>A0A7Y3X9X3</accession>
<dbReference type="InterPro" id="IPR007833">
    <property type="entry name" value="Capsule_polysaccharide_synth"/>
</dbReference>
<dbReference type="GO" id="GO:0015774">
    <property type="term" value="P:polysaccharide transport"/>
    <property type="evidence" value="ECO:0007669"/>
    <property type="project" value="InterPro"/>
</dbReference>
<dbReference type="GO" id="GO:0000271">
    <property type="term" value="P:polysaccharide biosynthetic process"/>
    <property type="evidence" value="ECO:0007669"/>
    <property type="project" value="InterPro"/>
</dbReference>
<dbReference type="Pfam" id="PF05159">
    <property type="entry name" value="Capsule_synth"/>
    <property type="match status" value="1"/>
</dbReference>
<comment type="caution">
    <text evidence="1">The sequence shown here is derived from an EMBL/GenBank/DDBJ whole genome shotgun (WGS) entry which is preliminary data.</text>
</comment>
<protein>
    <submittedName>
        <fullName evidence="1">Capsular biosynthesis protein</fullName>
    </submittedName>
</protein>
<reference evidence="1 2" key="2">
    <citation type="submission" date="2020-06" db="EMBL/GenBank/DDBJ databases">
        <title>Halomonas songnenensis sp. nov., a moderately halophilic bacterium isolated from saline and alkaline soils.</title>
        <authorList>
            <person name="Jiang J."/>
            <person name="Pan Y."/>
        </authorList>
    </citation>
    <scope>NUCLEOTIDE SEQUENCE [LARGE SCALE GENOMIC DNA]</scope>
    <source>
        <strain evidence="1 2">TBZ9</strain>
    </source>
</reference>
<evidence type="ECO:0000313" key="1">
    <source>
        <dbReference type="EMBL" id="NOG30703.1"/>
    </source>
</evidence>